<organism evidence="1 2">
    <name type="scientific">Mycolicibacterium doricum</name>
    <dbReference type="NCBI Taxonomy" id="126673"/>
    <lineage>
        <taxon>Bacteria</taxon>
        <taxon>Bacillati</taxon>
        <taxon>Actinomycetota</taxon>
        <taxon>Actinomycetes</taxon>
        <taxon>Mycobacteriales</taxon>
        <taxon>Mycobacteriaceae</taxon>
        <taxon>Mycolicibacterium</taxon>
    </lineage>
</organism>
<gene>
    <name evidence="1" type="ORF">MDOR_05940</name>
</gene>
<dbReference type="EMBL" id="AP022605">
    <property type="protein sequence ID" value="BBZ06425.1"/>
    <property type="molecule type" value="Genomic_DNA"/>
</dbReference>
<accession>A0A7I7VPZ5</accession>
<proteinExistence type="predicted"/>
<sequence>MRVHSDAAVITSMAVARVHATASKLASAGTVYNDRDASAAEDLHIAGQALEA</sequence>
<name>A0A7I7VPZ5_9MYCO</name>
<protein>
    <submittedName>
        <fullName evidence="1">Uncharacterized protein</fullName>
    </submittedName>
</protein>
<evidence type="ECO:0000313" key="1">
    <source>
        <dbReference type="EMBL" id="BBZ06425.1"/>
    </source>
</evidence>
<dbReference type="KEGG" id="mdr:MDOR_05940"/>
<evidence type="ECO:0000313" key="2">
    <source>
        <dbReference type="Proteomes" id="UP000467201"/>
    </source>
</evidence>
<dbReference type="AlphaFoldDB" id="A0A7I7VPZ5"/>
<dbReference type="Proteomes" id="UP000467201">
    <property type="component" value="Chromosome"/>
</dbReference>
<reference evidence="1 2" key="1">
    <citation type="journal article" date="2019" name="Emerg. Microbes Infect.">
        <title>Comprehensive subspecies identification of 175 nontuberculous mycobacteria species based on 7547 genomic profiles.</title>
        <authorList>
            <person name="Matsumoto Y."/>
            <person name="Kinjo T."/>
            <person name="Motooka D."/>
            <person name="Nabeya D."/>
            <person name="Jung N."/>
            <person name="Uechi K."/>
            <person name="Horii T."/>
            <person name="Iida T."/>
            <person name="Fujita J."/>
            <person name="Nakamura S."/>
        </authorList>
    </citation>
    <scope>NUCLEOTIDE SEQUENCE [LARGE SCALE GENOMIC DNA]</scope>
    <source>
        <strain evidence="1 2">JCM 12405</strain>
    </source>
</reference>